<keyword evidence="4" id="KW-1185">Reference proteome</keyword>
<gene>
    <name evidence="3" type="ORF">SHD_1743</name>
</gene>
<dbReference type="CDD" id="cd00397">
    <property type="entry name" value="DNA_BRE_C"/>
    <property type="match status" value="1"/>
</dbReference>
<proteinExistence type="predicted"/>
<comment type="caution">
    <text evidence="3">The sequence shown here is derived from an EMBL/GenBank/DDBJ whole genome shotgun (WGS) entry which is preliminary data.</text>
</comment>
<dbReference type="EMBL" id="AXZL01000061">
    <property type="protein sequence ID" value="ESE41668.1"/>
    <property type="molecule type" value="Genomic_DNA"/>
</dbReference>
<organism evidence="3 4">
    <name type="scientific">Shewanella decolorationis S12</name>
    <dbReference type="NCBI Taxonomy" id="1353536"/>
    <lineage>
        <taxon>Bacteria</taxon>
        <taxon>Pseudomonadati</taxon>
        <taxon>Pseudomonadota</taxon>
        <taxon>Gammaproteobacteria</taxon>
        <taxon>Alteromonadales</taxon>
        <taxon>Shewanellaceae</taxon>
        <taxon>Shewanella</taxon>
    </lineage>
</organism>
<dbReference type="Pfam" id="PF00589">
    <property type="entry name" value="Phage_integrase"/>
    <property type="match status" value="1"/>
</dbReference>
<protein>
    <submittedName>
        <fullName evidence="3">Phage integrase family protein</fullName>
    </submittedName>
</protein>
<dbReference type="InterPro" id="IPR002104">
    <property type="entry name" value="Integrase_catalytic"/>
</dbReference>
<accession>A0ABN0PNE4</accession>
<evidence type="ECO:0000256" key="1">
    <source>
        <dbReference type="ARBA" id="ARBA00023172"/>
    </source>
</evidence>
<reference evidence="3 4" key="1">
    <citation type="journal article" date="2013" name="Genome Announc.">
        <title>Draft Genome Sequence of Shewanella decolorationis S12, a Dye-Degrading Bacterium Isolated from a Wastewater Treatment Plant.</title>
        <authorList>
            <person name="Xu M."/>
            <person name="Fang Y."/>
            <person name="Liu J."/>
            <person name="Chen X."/>
            <person name="Sun G."/>
            <person name="Guo J."/>
            <person name="Hua Z."/>
            <person name="Tu Q."/>
            <person name="Wu L."/>
            <person name="Zhou J."/>
            <person name="Liu X."/>
        </authorList>
    </citation>
    <scope>NUCLEOTIDE SEQUENCE [LARGE SCALE GENOMIC DNA]</scope>
    <source>
        <strain evidence="3 4">S12</strain>
    </source>
</reference>
<evidence type="ECO:0000313" key="3">
    <source>
        <dbReference type="EMBL" id="ESE41668.1"/>
    </source>
</evidence>
<dbReference type="RefSeq" id="WP_023266785.1">
    <property type="nucleotide sequence ID" value="NZ_AXZL01000061.1"/>
</dbReference>
<dbReference type="SUPFAM" id="SSF56349">
    <property type="entry name" value="DNA breaking-rejoining enzymes"/>
    <property type="match status" value="1"/>
</dbReference>
<evidence type="ECO:0000313" key="4">
    <source>
        <dbReference type="Proteomes" id="UP000017548"/>
    </source>
</evidence>
<dbReference type="InterPro" id="IPR013762">
    <property type="entry name" value="Integrase-like_cat_sf"/>
</dbReference>
<evidence type="ECO:0000259" key="2">
    <source>
        <dbReference type="Pfam" id="PF00589"/>
    </source>
</evidence>
<dbReference type="InterPro" id="IPR011010">
    <property type="entry name" value="DNA_brk_join_enz"/>
</dbReference>
<feature type="domain" description="Tyr recombinase" evidence="2">
    <location>
        <begin position="350"/>
        <end position="524"/>
    </location>
</feature>
<keyword evidence="1" id="KW-0233">DNA recombination</keyword>
<sequence length="689" mass="79084">MKADYDSIEIEMLEYVEYLRQYPNKLWELQLNKGRVSKTAFAKRFGLPNGAIFEHKKERKVNIINPINDMLLEEGVALYGITDGGAEIRRQMLVWWNSLNINDKMNLPIFGNKLNLQASLYKFLAVKKVKQYEIVKKTLEQFNVELDNLGLFSALYISVKERENNRDKDFHSRANKAKTEWFELGDIQINSVSDLVSPTDENPFIQIEQAFSWKCRDVNTSSSKANYRQACKFFILFLKNEGFDKHVNLKDCLNEFTLLHFRNFLYETDYTSKNTILSSVRLTLQKLKNIDGLGIGSIHTAPSLGSDKRTTDSYKPLPREFRDVLDEAIDKAISESESASGSARIFPYFLKLMRVTAINKEVALELEVDDFEECHRLTNKPCLRYWKERSTGAKELHLDIFKAKLQWLSTKQKQTVRDVFSNVIKLTEDIRFNSKSTIGNKLFIYESDGRNISDSILQFNGKRSRAAFRVFKKIYLKNCNLDFYITQLRATVVSELLEHGASIREIQLLLGHASVNVTMHYLDKLDFNVTARKELNKALKSIHEKTITNEHLVAVSDDSELNNAQENEVIFRTALGGCRNILNPPSNVRTETYKEGTPCGQFNKCLSCSNLIITKSHLPELFAMQRDFESMLVQNNIANSPYYSVVNENLSILSSILDSGKSEFSSEELERAKSKSIYIDVSDSLGITL</sequence>
<dbReference type="Proteomes" id="UP000017548">
    <property type="component" value="Unassembled WGS sequence"/>
</dbReference>
<dbReference type="Gene3D" id="1.10.443.10">
    <property type="entry name" value="Intergrase catalytic core"/>
    <property type="match status" value="1"/>
</dbReference>
<name>A0ABN0PNE4_9GAMM</name>